<evidence type="ECO:0000313" key="3">
    <source>
        <dbReference type="Proteomes" id="UP000199658"/>
    </source>
</evidence>
<keyword evidence="1" id="KW-0472">Membrane</keyword>
<evidence type="ECO:0000313" key="2">
    <source>
        <dbReference type="EMBL" id="SFR48288.1"/>
    </source>
</evidence>
<dbReference type="STRING" id="670154.SAMN04488002_2324"/>
<accession>A0A1I6H1G7</accession>
<dbReference type="EMBL" id="FOYO01000001">
    <property type="protein sequence ID" value="SFR48288.1"/>
    <property type="molecule type" value="Genomic_DNA"/>
</dbReference>
<dbReference type="AlphaFoldDB" id="A0A1I6H1G7"/>
<feature type="transmembrane region" description="Helical" evidence="1">
    <location>
        <begin position="12"/>
        <end position="31"/>
    </location>
</feature>
<reference evidence="3" key="1">
    <citation type="submission" date="2016-10" db="EMBL/GenBank/DDBJ databases">
        <authorList>
            <person name="Varghese N."/>
            <person name="Submissions S."/>
        </authorList>
    </citation>
    <scope>NUCLEOTIDE SEQUENCE [LARGE SCALE GENOMIC DNA]</scope>
    <source>
        <strain evidence="3">DSM 26921</strain>
    </source>
</reference>
<keyword evidence="1" id="KW-1133">Transmembrane helix</keyword>
<keyword evidence="1" id="KW-0812">Transmembrane</keyword>
<keyword evidence="3" id="KW-1185">Reference proteome</keyword>
<sequence>MVGFVVGVELFLTLAGFLLAMAQVPLMIYALARGRMRLAALAGLGCGLWVIGWFIGMALTPSMVYVT</sequence>
<name>A0A1I6H1G7_9RHOB</name>
<gene>
    <name evidence="2" type="ORF">SAMN04488002_2324</name>
</gene>
<proteinExistence type="predicted"/>
<feature type="transmembrane region" description="Helical" evidence="1">
    <location>
        <begin position="38"/>
        <end position="59"/>
    </location>
</feature>
<evidence type="ECO:0000256" key="1">
    <source>
        <dbReference type="SAM" id="Phobius"/>
    </source>
</evidence>
<protein>
    <submittedName>
        <fullName evidence="2">Uncharacterized protein</fullName>
    </submittedName>
</protein>
<organism evidence="2 3">
    <name type="scientific">Litoreibacter janthinus</name>
    <dbReference type="NCBI Taxonomy" id="670154"/>
    <lineage>
        <taxon>Bacteria</taxon>
        <taxon>Pseudomonadati</taxon>
        <taxon>Pseudomonadota</taxon>
        <taxon>Alphaproteobacteria</taxon>
        <taxon>Rhodobacterales</taxon>
        <taxon>Roseobacteraceae</taxon>
        <taxon>Litoreibacter</taxon>
    </lineage>
</organism>
<dbReference type="Proteomes" id="UP000199658">
    <property type="component" value="Unassembled WGS sequence"/>
</dbReference>